<sequence length="104" mass="11650">MSDQVAHSCSSQKLNHIRAFQPDQQDIQQSPLQMESMLQDNVVSFQNSIAPNVINENFPSKLAAPSADLLNSPNQKPISKSDDRQFPFLLKIGNCLLLWTLDVI</sequence>
<keyword evidence="2" id="KW-1185">Reference proteome</keyword>
<evidence type="ECO:0000313" key="1">
    <source>
        <dbReference type="EMBL" id="GIY94563.1"/>
    </source>
</evidence>
<comment type="caution">
    <text evidence="1">The sequence shown here is derived from an EMBL/GenBank/DDBJ whole genome shotgun (WGS) entry which is preliminary data.</text>
</comment>
<dbReference type="EMBL" id="BPLR01017801">
    <property type="protein sequence ID" value="GIY94563.1"/>
    <property type="molecule type" value="Genomic_DNA"/>
</dbReference>
<organism evidence="1 2">
    <name type="scientific">Caerostris extrusa</name>
    <name type="common">Bark spider</name>
    <name type="synonym">Caerostris bankana</name>
    <dbReference type="NCBI Taxonomy" id="172846"/>
    <lineage>
        <taxon>Eukaryota</taxon>
        <taxon>Metazoa</taxon>
        <taxon>Ecdysozoa</taxon>
        <taxon>Arthropoda</taxon>
        <taxon>Chelicerata</taxon>
        <taxon>Arachnida</taxon>
        <taxon>Araneae</taxon>
        <taxon>Araneomorphae</taxon>
        <taxon>Entelegynae</taxon>
        <taxon>Araneoidea</taxon>
        <taxon>Araneidae</taxon>
        <taxon>Caerostris</taxon>
    </lineage>
</organism>
<accession>A0AAV4XLH6</accession>
<reference evidence="1 2" key="1">
    <citation type="submission" date="2021-06" db="EMBL/GenBank/DDBJ databases">
        <title>Caerostris extrusa draft genome.</title>
        <authorList>
            <person name="Kono N."/>
            <person name="Arakawa K."/>
        </authorList>
    </citation>
    <scope>NUCLEOTIDE SEQUENCE [LARGE SCALE GENOMIC DNA]</scope>
</reference>
<evidence type="ECO:0000313" key="2">
    <source>
        <dbReference type="Proteomes" id="UP001054945"/>
    </source>
</evidence>
<dbReference type="AlphaFoldDB" id="A0AAV4XLH6"/>
<protein>
    <submittedName>
        <fullName evidence="1">Uncharacterized protein</fullName>
    </submittedName>
</protein>
<gene>
    <name evidence="1" type="ORF">CEXT_764881</name>
</gene>
<proteinExistence type="predicted"/>
<dbReference type="Proteomes" id="UP001054945">
    <property type="component" value="Unassembled WGS sequence"/>
</dbReference>
<name>A0AAV4XLH6_CAEEX</name>